<organism evidence="1 2">
    <name type="scientific">Lacinutrix neustonica</name>
    <dbReference type="NCBI Taxonomy" id="2980107"/>
    <lineage>
        <taxon>Bacteria</taxon>
        <taxon>Pseudomonadati</taxon>
        <taxon>Bacteroidota</taxon>
        <taxon>Flavobacteriia</taxon>
        <taxon>Flavobacteriales</taxon>
        <taxon>Flavobacteriaceae</taxon>
        <taxon>Lacinutrix</taxon>
    </lineage>
</organism>
<evidence type="ECO:0000313" key="2">
    <source>
        <dbReference type="Proteomes" id="UP001164705"/>
    </source>
</evidence>
<dbReference type="AlphaFoldDB" id="A0A9E8MVA7"/>
<gene>
    <name evidence="1" type="ORF">N7U66_16770</name>
</gene>
<dbReference type="RefSeq" id="WP_267676197.1">
    <property type="nucleotide sequence ID" value="NZ_CP113088.1"/>
</dbReference>
<dbReference type="Proteomes" id="UP001164705">
    <property type="component" value="Chromosome"/>
</dbReference>
<name>A0A9E8MVA7_9FLAO</name>
<dbReference type="EMBL" id="CP113088">
    <property type="protein sequence ID" value="WAC01584.1"/>
    <property type="molecule type" value="Genomic_DNA"/>
</dbReference>
<keyword evidence="2" id="KW-1185">Reference proteome</keyword>
<reference evidence="1" key="1">
    <citation type="submission" date="2022-11" db="EMBL/GenBank/DDBJ databases">
        <title>Lacinutrix neustonica HL-RS19T sp. nov., isolated from the surface microlayer sample of brackish Lake Shihwa.</title>
        <authorList>
            <person name="Choi J.Y."/>
            <person name="Hwang C.Y."/>
        </authorList>
    </citation>
    <scope>NUCLEOTIDE SEQUENCE</scope>
    <source>
        <strain evidence="1">HL-RS19</strain>
    </source>
</reference>
<accession>A0A9E8MVA7</accession>
<sequence>MKLENEDKTNETKGMLYEAYLNRGLRFDRRKRRASKMELLNLINAENGKGFKFHGSAAKQLKEIKVRLANATKLMIKHLDLDNVNEQALYKFLEELQSANNSEDVVKLVDEALYFTQENK</sequence>
<proteinExistence type="predicted"/>
<protein>
    <submittedName>
        <fullName evidence="1">Uncharacterized protein</fullName>
    </submittedName>
</protein>
<evidence type="ECO:0000313" key="1">
    <source>
        <dbReference type="EMBL" id="WAC01584.1"/>
    </source>
</evidence>
<dbReference type="KEGG" id="lnu:N7U66_16770"/>